<dbReference type="Gene3D" id="3.30.40.10">
    <property type="entry name" value="Zinc/RING finger domain, C3HC4 (zinc finger)"/>
    <property type="match status" value="1"/>
</dbReference>
<sequence length="403" mass="45117">MPRTNSSSSNNQNRRRPNPSSSPGPPARRSRIIESTTPSPGPIIPADQQLIENYLNNQLRLPANTNVTQAISANSTSTTTNTTNTNQRQIALKRQQRLNSSQPEAARYINSTTELVGEVIFTHRGPTPKHGWDRADCHVQIGREGEKETISIFSWKNYADRLQEAKLHDIVKFKNLLVAPETGPRQQWTGTVDIKFKFIASSKIEIIQRQQNNSIETGPSSSAVIYASQTGSGPAQNEEEDDVAYSSASQQNASRNVQQPIRSSASQQNASRNVQQPIRLRDILSTAGHTPPPFNYSIPRVIRDEEREFAEMYRGQGHVSDHYIAPGGLSIARRDTIMNSSIKLPSNFISDGTLCGPCNMEFAPQQNIIILQCNHKIHRKCFWNLSRNFNFCPLCRQEMGPRT</sequence>
<feature type="compositionally biased region" description="Polar residues" evidence="4">
    <location>
        <begin position="225"/>
        <end position="235"/>
    </location>
</feature>
<proteinExistence type="predicted"/>
<feature type="compositionally biased region" description="Polar residues" evidence="4">
    <location>
        <begin position="246"/>
        <end position="276"/>
    </location>
</feature>
<feature type="region of interest" description="Disordered" evidence="4">
    <location>
        <begin position="225"/>
        <end position="277"/>
    </location>
</feature>
<dbReference type="AlphaFoldDB" id="A0A915M4B4"/>
<accession>A0A915M4B4</accession>
<dbReference type="Pfam" id="PF13639">
    <property type="entry name" value="zf-RING_2"/>
    <property type="match status" value="1"/>
</dbReference>
<dbReference type="CDD" id="cd16448">
    <property type="entry name" value="RING-H2"/>
    <property type="match status" value="1"/>
</dbReference>
<name>A0A915M4B4_MELJA</name>
<dbReference type="PROSITE" id="PS50089">
    <property type="entry name" value="ZF_RING_2"/>
    <property type="match status" value="1"/>
</dbReference>
<evidence type="ECO:0000256" key="1">
    <source>
        <dbReference type="ARBA" id="ARBA00022771"/>
    </source>
</evidence>
<dbReference type="InterPro" id="IPR001841">
    <property type="entry name" value="Znf_RING"/>
</dbReference>
<dbReference type="SMART" id="SM00184">
    <property type="entry name" value="RING"/>
    <property type="match status" value="1"/>
</dbReference>
<keyword evidence="1 3" id="KW-0479">Metal-binding</keyword>
<organism evidence="6 7">
    <name type="scientific">Meloidogyne javanica</name>
    <name type="common">Root-knot nematode worm</name>
    <dbReference type="NCBI Taxonomy" id="6303"/>
    <lineage>
        <taxon>Eukaryota</taxon>
        <taxon>Metazoa</taxon>
        <taxon>Ecdysozoa</taxon>
        <taxon>Nematoda</taxon>
        <taxon>Chromadorea</taxon>
        <taxon>Rhabditida</taxon>
        <taxon>Tylenchina</taxon>
        <taxon>Tylenchomorpha</taxon>
        <taxon>Tylenchoidea</taxon>
        <taxon>Meloidogynidae</taxon>
        <taxon>Meloidogyninae</taxon>
        <taxon>Meloidogyne</taxon>
        <taxon>Meloidogyne incognita group</taxon>
    </lineage>
</organism>
<keyword evidence="1 3" id="KW-0863">Zinc-finger</keyword>
<feature type="compositionally biased region" description="Low complexity" evidence="4">
    <location>
        <begin position="1"/>
        <end position="12"/>
    </location>
</feature>
<evidence type="ECO:0000259" key="5">
    <source>
        <dbReference type="PROSITE" id="PS50089"/>
    </source>
</evidence>
<evidence type="ECO:0000256" key="2">
    <source>
        <dbReference type="ARBA" id="ARBA00022833"/>
    </source>
</evidence>
<evidence type="ECO:0000256" key="3">
    <source>
        <dbReference type="PROSITE-ProRule" id="PRU00175"/>
    </source>
</evidence>
<dbReference type="InterPro" id="IPR013083">
    <property type="entry name" value="Znf_RING/FYVE/PHD"/>
</dbReference>
<reference evidence="7" key="1">
    <citation type="submission" date="2022-11" db="UniProtKB">
        <authorList>
            <consortium name="WormBaseParasite"/>
        </authorList>
    </citation>
    <scope>IDENTIFICATION</scope>
</reference>
<feature type="region of interest" description="Disordered" evidence="4">
    <location>
        <begin position="1"/>
        <end position="44"/>
    </location>
</feature>
<dbReference type="Proteomes" id="UP000887561">
    <property type="component" value="Unplaced"/>
</dbReference>
<evidence type="ECO:0000313" key="6">
    <source>
        <dbReference type="Proteomes" id="UP000887561"/>
    </source>
</evidence>
<protein>
    <submittedName>
        <fullName evidence="7">RING-type domain-containing protein</fullName>
    </submittedName>
</protein>
<keyword evidence="6" id="KW-1185">Reference proteome</keyword>
<dbReference type="SUPFAM" id="SSF57850">
    <property type="entry name" value="RING/U-box"/>
    <property type="match status" value="1"/>
</dbReference>
<feature type="domain" description="RING-type" evidence="5">
    <location>
        <begin position="355"/>
        <end position="396"/>
    </location>
</feature>
<evidence type="ECO:0000256" key="4">
    <source>
        <dbReference type="SAM" id="MobiDB-lite"/>
    </source>
</evidence>
<evidence type="ECO:0000313" key="7">
    <source>
        <dbReference type="WBParaSite" id="scaffold3068_cov172.g5943"/>
    </source>
</evidence>
<dbReference type="WBParaSite" id="scaffold3068_cov172.g5943">
    <property type="protein sequence ID" value="scaffold3068_cov172.g5943"/>
    <property type="gene ID" value="scaffold3068_cov172.g5943"/>
</dbReference>
<keyword evidence="2" id="KW-0862">Zinc</keyword>
<dbReference type="GO" id="GO:0008270">
    <property type="term" value="F:zinc ion binding"/>
    <property type="evidence" value="ECO:0007669"/>
    <property type="project" value="UniProtKB-KW"/>
</dbReference>